<evidence type="ECO:0000313" key="2">
    <source>
        <dbReference type="EMBL" id="APZ34759.1"/>
    </source>
</evidence>
<dbReference type="GO" id="GO:0140359">
    <property type="term" value="F:ABC-type transporter activity"/>
    <property type="evidence" value="ECO:0007669"/>
    <property type="project" value="InterPro"/>
</dbReference>
<dbReference type="Proteomes" id="UP000187185">
    <property type="component" value="Chromosome"/>
</dbReference>
<keyword evidence="1" id="KW-1133">Transmembrane helix</keyword>
<evidence type="ECO:0000313" key="3">
    <source>
        <dbReference type="Proteomes" id="UP000187185"/>
    </source>
</evidence>
<keyword evidence="1" id="KW-0472">Membrane</keyword>
<accession>A0A1P8U9H2</accession>
<feature type="transmembrane region" description="Helical" evidence="1">
    <location>
        <begin position="174"/>
        <end position="194"/>
    </location>
</feature>
<reference evidence="2 3" key="1">
    <citation type="submission" date="2016-12" db="EMBL/GenBank/DDBJ databases">
        <title>Complete genome sequence of Microbacterium aurum KACC 15219.</title>
        <authorList>
            <person name="Jung Y."/>
            <person name="Shin J.-H."/>
            <person name="Lee Y.-J."/>
            <person name="Yi H."/>
            <person name="Bahn Y.-S."/>
            <person name="Kim J.F."/>
            <person name="Lee D.-W."/>
        </authorList>
    </citation>
    <scope>NUCLEOTIDE SEQUENCE [LARGE SCALE GENOMIC DNA]</scope>
    <source>
        <strain evidence="2 3">KACC 15219</strain>
    </source>
</reference>
<keyword evidence="1" id="KW-0812">Transmembrane</keyword>
<dbReference type="STRING" id="36805.BOH66_11270"/>
<feature type="transmembrane region" description="Helical" evidence="1">
    <location>
        <begin position="57"/>
        <end position="78"/>
    </location>
</feature>
<feature type="transmembrane region" description="Helical" evidence="1">
    <location>
        <begin position="237"/>
        <end position="259"/>
    </location>
</feature>
<name>A0A1P8U9H2_9MICO</name>
<feature type="transmembrane region" description="Helical" evidence="1">
    <location>
        <begin position="145"/>
        <end position="162"/>
    </location>
</feature>
<dbReference type="AlphaFoldDB" id="A0A1P8U9H2"/>
<gene>
    <name evidence="2" type="ORF">BOH66_11270</name>
</gene>
<feature type="transmembrane region" description="Helical" evidence="1">
    <location>
        <begin position="16"/>
        <end position="37"/>
    </location>
</feature>
<dbReference type="KEGG" id="maur:BOH66_11270"/>
<evidence type="ECO:0000256" key="1">
    <source>
        <dbReference type="SAM" id="Phobius"/>
    </source>
</evidence>
<dbReference type="EMBL" id="CP018762">
    <property type="protein sequence ID" value="APZ34759.1"/>
    <property type="molecule type" value="Genomic_DNA"/>
</dbReference>
<feature type="transmembrane region" description="Helical" evidence="1">
    <location>
        <begin position="105"/>
        <end position="133"/>
    </location>
</feature>
<dbReference type="GO" id="GO:0005886">
    <property type="term" value="C:plasma membrane"/>
    <property type="evidence" value="ECO:0007669"/>
    <property type="project" value="UniProtKB-SubCell"/>
</dbReference>
<proteinExistence type="predicted"/>
<protein>
    <submittedName>
        <fullName evidence="2">ABC transporter permease</fullName>
    </submittedName>
</protein>
<sequence>MNVVYGEAARLRATGVALWSTLVALACGGGLTLLLALTGPQNAQPPMPDIDTPEGVGIVLGIGTVLLFVPALIGTTAITSEYRHGTIGTTFLLAPRRGRVLTAKLAVYTVLGLTYGTIASLSALLALMVATWIRGIPLGVDVVDLAPALIQLSLAAAAYMLLGVGIGALARSPFVAIGVVLGYFLFVEYVLMMVPGVNAIYSFLPGGATASLTSFDFLTGAIASQTALTPAAMVSPMIGAAILVAYALVAAILAVFVPLRRDPR</sequence>
<organism evidence="2 3">
    <name type="scientific">Microbacterium aurum</name>
    <dbReference type="NCBI Taxonomy" id="36805"/>
    <lineage>
        <taxon>Bacteria</taxon>
        <taxon>Bacillati</taxon>
        <taxon>Actinomycetota</taxon>
        <taxon>Actinomycetes</taxon>
        <taxon>Micrococcales</taxon>
        <taxon>Microbacteriaceae</taxon>
        <taxon>Microbacterium</taxon>
    </lineage>
</organism>
<keyword evidence="3" id="KW-1185">Reference proteome</keyword>
<dbReference type="OrthoDB" id="5244396at2"/>